<dbReference type="EMBL" id="JACHMD010000001">
    <property type="protein sequence ID" value="MBB4667036.1"/>
    <property type="molecule type" value="Genomic_DNA"/>
</dbReference>
<evidence type="ECO:0000313" key="2">
    <source>
        <dbReference type="Proteomes" id="UP000573729"/>
    </source>
</evidence>
<protein>
    <submittedName>
        <fullName evidence="1">Uncharacterized protein</fullName>
    </submittedName>
</protein>
<proteinExistence type="predicted"/>
<organism evidence="1 2">
    <name type="scientific">Microbacterium marinum</name>
    <dbReference type="NCBI Taxonomy" id="421115"/>
    <lineage>
        <taxon>Bacteria</taxon>
        <taxon>Bacillati</taxon>
        <taxon>Actinomycetota</taxon>
        <taxon>Actinomycetes</taxon>
        <taxon>Micrococcales</taxon>
        <taxon>Microbacteriaceae</taxon>
        <taxon>Microbacterium</taxon>
    </lineage>
</organism>
<keyword evidence="2" id="KW-1185">Reference proteome</keyword>
<comment type="caution">
    <text evidence="1">The sequence shown here is derived from an EMBL/GenBank/DDBJ whole genome shotgun (WGS) entry which is preliminary data.</text>
</comment>
<dbReference type="Proteomes" id="UP000573729">
    <property type="component" value="Unassembled WGS sequence"/>
</dbReference>
<dbReference type="RefSeq" id="WP_184217158.1">
    <property type="nucleotide sequence ID" value="NZ_JACHMD010000001.1"/>
</dbReference>
<accession>A0A7W7BSG5</accession>
<sequence length="84" mass="9159">MSTTARKLRKKLHRLAGYSAETRFQKKPKVATPVALRSFVTAPVFRNAGDALPTESLRALVPGLGTSRASKRIVHFINNGGRKG</sequence>
<name>A0A7W7BSG5_9MICO</name>
<gene>
    <name evidence="1" type="ORF">BKA24_001745</name>
</gene>
<evidence type="ECO:0000313" key="1">
    <source>
        <dbReference type="EMBL" id="MBB4667036.1"/>
    </source>
</evidence>
<reference evidence="1 2" key="1">
    <citation type="submission" date="2020-08" db="EMBL/GenBank/DDBJ databases">
        <title>Sequencing the genomes of 1000 actinobacteria strains.</title>
        <authorList>
            <person name="Klenk H.-P."/>
        </authorList>
    </citation>
    <scope>NUCLEOTIDE SEQUENCE [LARGE SCALE GENOMIC DNA]</scope>
    <source>
        <strain evidence="1 2">DSM 24947</strain>
    </source>
</reference>
<dbReference type="AlphaFoldDB" id="A0A7W7BSG5"/>